<accession>A0A7J9GI86</accession>
<evidence type="ECO:0000313" key="2">
    <source>
        <dbReference type="Proteomes" id="UP000593560"/>
    </source>
</evidence>
<name>A0A7J9GI86_9ROSI</name>
<reference evidence="1 2" key="1">
    <citation type="journal article" date="2019" name="Genome Biol. Evol.">
        <title>Insights into the evolution of the New World diploid cottons (Gossypium, subgenus Houzingenia) based on genome sequencing.</title>
        <authorList>
            <person name="Grover C.E."/>
            <person name="Arick M.A. 2nd"/>
            <person name="Thrash A."/>
            <person name="Conover J.L."/>
            <person name="Sanders W.S."/>
            <person name="Peterson D.G."/>
            <person name="Frelichowski J.E."/>
            <person name="Scheffler J.A."/>
            <person name="Scheffler B.E."/>
            <person name="Wendel J.F."/>
        </authorList>
    </citation>
    <scope>NUCLEOTIDE SEQUENCE [LARGE SCALE GENOMIC DNA]</scope>
    <source>
        <strain evidence="1">0</strain>
        <tissue evidence="1">Leaf</tissue>
    </source>
</reference>
<dbReference type="AlphaFoldDB" id="A0A7J9GI86"/>
<keyword evidence="2" id="KW-1185">Reference proteome</keyword>
<protein>
    <submittedName>
        <fullName evidence="1">Uncharacterized protein</fullName>
    </submittedName>
</protein>
<comment type="caution">
    <text evidence="1">The sequence shown here is derived from an EMBL/GenBank/DDBJ whole genome shotgun (WGS) entry which is preliminary data.</text>
</comment>
<sequence length="45" mass="5107">SPPSIRRSHNEKVWSIESKNTGFIHVRSITPPSIAVNDEQTTEFL</sequence>
<dbReference type="EMBL" id="JABFAD010000004">
    <property type="protein sequence ID" value="MBA0797283.1"/>
    <property type="molecule type" value="Genomic_DNA"/>
</dbReference>
<organism evidence="1 2">
    <name type="scientific">Gossypium harknessii</name>
    <dbReference type="NCBI Taxonomy" id="34285"/>
    <lineage>
        <taxon>Eukaryota</taxon>
        <taxon>Viridiplantae</taxon>
        <taxon>Streptophyta</taxon>
        <taxon>Embryophyta</taxon>
        <taxon>Tracheophyta</taxon>
        <taxon>Spermatophyta</taxon>
        <taxon>Magnoliopsida</taxon>
        <taxon>eudicotyledons</taxon>
        <taxon>Gunneridae</taxon>
        <taxon>Pentapetalae</taxon>
        <taxon>rosids</taxon>
        <taxon>malvids</taxon>
        <taxon>Malvales</taxon>
        <taxon>Malvaceae</taxon>
        <taxon>Malvoideae</taxon>
        <taxon>Gossypium</taxon>
    </lineage>
</organism>
<gene>
    <name evidence="1" type="ORF">Gohar_007998</name>
</gene>
<dbReference type="Proteomes" id="UP000593560">
    <property type="component" value="Unassembled WGS sequence"/>
</dbReference>
<proteinExistence type="predicted"/>
<feature type="non-terminal residue" evidence="1">
    <location>
        <position position="1"/>
    </location>
</feature>
<evidence type="ECO:0000313" key="1">
    <source>
        <dbReference type="EMBL" id="MBA0797283.1"/>
    </source>
</evidence>